<dbReference type="Proteomes" id="UP000517916">
    <property type="component" value="Unassembled WGS sequence"/>
</dbReference>
<dbReference type="PROSITE" id="PS00012">
    <property type="entry name" value="PHOSPHOPANTETHEINE"/>
    <property type="match status" value="1"/>
</dbReference>
<organism evidence="4 5">
    <name type="scientific">Kutzneria viridogrisea</name>
    <dbReference type="NCBI Taxonomy" id="47990"/>
    <lineage>
        <taxon>Bacteria</taxon>
        <taxon>Bacillati</taxon>
        <taxon>Actinomycetota</taxon>
        <taxon>Actinomycetes</taxon>
        <taxon>Pseudonocardiales</taxon>
        <taxon>Pseudonocardiaceae</taxon>
        <taxon>Kutzneria</taxon>
    </lineage>
</organism>
<evidence type="ECO:0000313" key="4">
    <source>
        <dbReference type="EMBL" id="MBA8924858.1"/>
    </source>
</evidence>
<gene>
    <name evidence="4" type="ORF">BC739_002057</name>
</gene>
<sequence>MTTRPGTRDEVLAEISTMLSRVLDQYGLEDVEITADTTFHEDLGLESIDLVTVGSMLTERYGHTVNLAAFLADLDLDEIIGLRVSLLVDFVLSQLSSTVTAER</sequence>
<dbReference type="InterPro" id="IPR036736">
    <property type="entry name" value="ACP-like_sf"/>
</dbReference>
<evidence type="ECO:0000256" key="2">
    <source>
        <dbReference type="ARBA" id="ARBA00022553"/>
    </source>
</evidence>
<dbReference type="Gene3D" id="1.10.1200.10">
    <property type="entry name" value="ACP-like"/>
    <property type="match status" value="1"/>
</dbReference>
<keyword evidence="2" id="KW-0597">Phosphoprotein</keyword>
<evidence type="ECO:0000259" key="3">
    <source>
        <dbReference type="PROSITE" id="PS50075"/>
    </source>
</evidence>
<dbReference type="InterPro" id="IPR006162">
    <property type="entry name" value="Ppantetheine_attach_site"/>
</dbReference>
<dbReference type="RefSeq" id="WP_318296151.1">
    <property type="nucleotide sequence ID" value="NZ_BAAABQ010000010.1"/>
</dbReference>
<evidence type="ECO:0000313" key="5">
    <source>
        <dbReference type="Proteomes" id="UP000517916"/>
    </source>
</evidence>
<comment type="caution">
    <text evidence="4">The sequence shown here is derived from an EMBL/GenBank/DDBJ whole genome shotgun (WGS) entry which is preliminary data.</text>
</comment>
<feature type="domain" description="Carrier" evidence="3">
    <location>
        <begin position="9"/>
        <end position="87"/>
    </location>
</feature>
<dbReference type="SUPFAM" id="SSF47336">
    <property type="entry name" value="ACP-like"/>
    <property type="match status" value="1"/>
</dbReference>
<reference evidence="4 5" key="1">
    <citation type="submission" date="2020-08" db="EMBL/GenBank/DDBJ databases">
        <title>Genomic Encyclopedia of Archaeal and Bacterial Type Strains, Phase II (KMG-II): from individual species to whole genera.</title>
        <authorList>
            <person name="Goeker M."/>
        </authorList>
    </citation>
    <scope>NUCLEOTIDE SEQUENCE [LARGE SCALE GENOMIC DNA]</scope>
    <source>
        <strain evidence="4 5">DSM 43850</strain>
    </source>
</reference>
<dbReference type="EMBL" id="JACJID010000002">
    <property type="protein sequence ID" value="MBA8924858.1"/>
    <property type="molecule type" value="Genomic_DNA"/>
</dbReference>
<dbReference type="Pfam" id="PF00550">
    <property type="entry name" value="PP-binding"/>
    <property type="match status" value="1"/>
</dbReference>
<keyword evidence="1" id="KW-0596">Phosphopantetheine</keyword>
<dbReference type="InterPro" id="IPR009081">
    <property type="entry name" value="PP-bd_ACP"/>
</dbReference>
<protein>
    <submittedName>
        <fullName evidence="4">Acyl carrier protein</fullName>
    </submittedName>
</protein>
<keyword evidence="5" id="KW-1185">Reference proteome</keyword>
<name>A0ABR6BDA0_9PSEU</name>
<evidence type="ECO:0000256" key="1">
    <source>
        <dbReference type="ARBA" id="ARBA00022450"/>
    </source>
</evidence>
<proteinExistence type="predicted"/>
<dbReference type="PROSITE" id="PS50075">
    <property type="entry name" value="CARRIER"/>
    <property type="match status" value="1"/>
</dbReference>
<accession>A0ABR6BDA0</accession>